<dbReference type="InterPro" id="IPR029044">
    <property type="entry name" value="Nucleotide-diphossugar_trans"/>
</dbReference>
<dbReference type="EMBL" id="CP038017">
    <property type="protein sequence ID" value="QIV95295.1"/>
    <property type="molecule type" value="Genomic_DNA"/>
</dbReference>
<dbReference type="GO" id="GO:0016758">
    <property type="term" value="F:hexosyltransferase activity"/>
    <property type="evidence" value="ECO:0007669"/>
    <property type="project" value="UniProtKB-ARBA"/>
</dbReference>
<sequence length="265" mass="30974">MKSFNKTQKQCIRLQFQGIEKKSQKDKPLITVITVVYNGEKFLEETIKSVINQTYDNLEYIIIDGGSSDSTLEIIKRYESQIDYWVSEPDNGIYDAMNKGISLATGDWINFMNAGDMFYSNSTLASVLNYLQREYTFVYGDTALFFDDIKRSNIIKSRGKLIHRNLPYCHQSLFARVDYLKTTKFDLKLKISADYDQYLNAKYSRKSFNKMDIVVCYFRAGGVSQSKSASLRIYREYFESLKKYNFFMALGIYFARRIKSFIKTI</sequence>
<dbReference type="CDD" id="cd06433">
    <property type="entry name" value="GT_2_WfgS_like"/>
    <property type="match status" value="1"/>
</dbReference>
<evidence type="ECO:0000313" key="3">
    <source>
        <dbReference type="Proteomes" id="UP000503320"/>
    </source>
</evidence>
<feature type="domain" description="Glycosyltransferase 2-like" evidence="1">
    <location>
        <begin position="31"/>
        <end position="156"/>
    </location>
</feature>
<dbReference type="AlphaFoldDB" id="A0A6M3HVX1"/>
<keyword evidence="3" id="KW-1185">Reference proteome</keyword>
<dbReference type="Proteomes" id="UP000503320">
    <property type="component" value="Chromosome"/>
</dbReference>
<dbReference type="Pfam" id="PF00535">
    <property type="entry name" value="Glycos_transf_2"/>
    <property type="match status" value="1"/>
</dbReference>
<proteinExistence type="predicted"/>
<accession>A0A6M3HVX1</accession>
<dbReference type="PANTHER" id="PTHR22916">
    <property type="entry name" value="GLYCOSYLTRANSFERASE"/>
    <property type="match status" value="1"/>
</dbReference>
<keyword evidence="2" id="KW-0808">Transferase</keyword>
<protein>
    <submittedName>
        <fullName evidence="2">Glycosyltransferase</fullName>
    </submittedName>
</protein>
<reference evidence="2 3" key="1">
    <citation type="submission" date="2019-03" db="EMBL/GenBank/DDBJ databases">
        <title>Complete Genome Sequence of Allofrancisella frigidaquae Strain SYSU 10HL1970 Isolated from Water-Cooling Systems in China.</title>
        <authorList>
            <person name="Ohrman C."/>
            <person name="Uneklint I."/>
            <person name="Sjodin A."/>
        </authorList>
    </citation>
    <scope>NUCLEOTIDE SEQUENCE [LARGE SCALE GENOMIC DNA]</scope>
    <source>
        <strain evidence="2 3">SYSU 10HL1970</strain>
    </source>
</reference>
<organism evidence="2 3">
    <name type="scientific">Allofrancisella frigidaquae</name>
    <dbReference type="NCBI Taxonomy" id="1085644"/>
    <lineage>
        <taxon>Bacteria</taxon>
        <taxon>Pseudomonadati</taxon>
        <taxon>Pseudomonadota</taxon>
        <taxon>Gammaproteobacteria</taxon>
        <taxon>Thiotrichales</taxon>
        <taxon>Francisellaceae</taxon>
        <taxon>Allofrancisella</taxon>
    </lineage>
</organism>
<dbReference type="PANTHER" id="PTHR22916:SF67">
    <property type="entry name" value="COLANIC ACID BIOSYNTHESIS GLYCOSYL TRANSFERASE WCAE-RELATED"/>
    <property type="match status" value="1"/>
</dbReference>
<dbReference type="SUPFAM" id="SSF53448">
    <property type="entry name" value="Nucleotide-diphospho-sugar transferases"/>
    <property type="match status" value="1"/>
</dbReference>
<evidence type="ECO:0000313" key="2">
    <source>
        <dbReference type="EMBL" id="QIV95295.1"/>
    </source>
</evidence>
<evidence type="ECO:0000259" key="1">
    <source>
        <dbReference type="Pfam" id="PF00535"/>
    </source>
</evidence>
<dbReference type="KEGG" id="afri:E3E15_05580"/>
<dbReference type="InterPro" id="IPR001173">
    <property type="entry name" value="Glyco_trans_2-like"/>
</dbReference>
<gene>
    <name evidence="2" type="ORF">E3E15_05580</name>
</gene>
<dbReference type="Gene3D" id="3.90.550.10">
    <property type="entry name" value="Spore Coat Polysaccharide Biosynthesis Protein SpsA, Chain A"/>
    <property type="match status" value="1"/>
</dbReference>
<name>A0A6M3HVX1_9GAMM</name>